<protein>
    <submittedName>
        <fullName evidence="1">Uncharacterized protein</fullName>
    </submittedName>
</protein>
<dbReference type="AlphaFoldDB" id="A0A1C1CYM5"/>
<organism evidence="1 2">
    <name type="scientific">Cladophialophora carrionii</name>
    <dbReference type="NCBI Taxonomy" id="86049"/>
    <lineage>
        <taxon>Eukaryota</taxon>
        <taxon>Fungi</taxon>
        <taxon>Dikarya</taxon>
        <taxon>Ascomycota</taxon>
        <taxon>Pezizomycotina</taxon>
        <taxon>Eurotiomycetes</taxon>
        <taxon>Chaetothyriomycetidae</taxon>
        <taxon>Chaetothyriales</taxon>
        <taxon>Herpotrichiellaceae</taxon>
        <taxon>Cladophialophora</taxon>
    </lineage>
</organism>
<gene>
    <name evidence="1" type="ORF">CLCR_10999</name>
</gene>
<dbReference type="VEuPathDB" id="FungiDB:CLCR_10999"/>
<sequence length="86" mass="9652">MVSLGNSDEQRRRLPCVDAVDQGRGKLKGDALRAEMRVAVKDALRTVDLSYFVLKQAYEIPEPRRLNIGDFTMEPVSESPVCLSRS</sequence>
<comment type="caution">
    <text evidence="1">The sequence shown here is derived from an EMBL/GenBank/DDBJ whole genome shotgun (WGS) entry which is preliminary data.</text>
</comment>
<evidence type="ECO:0000313" key="2">
    <source>
        <dbReference type="Proteomes" id="UP000094526"/>
    </source>
</evidence>
<keyword evidence="2" id="KW-1185">Reference proteome</keyword>
<proteinExistence type="predicted"/>
<accession>A0A1C1CYM5</accession>
<dbReference type="Proteomes" id="UP000094526">
    <property type="component" value="Unassembled WGS sequence"/>
</dbReference>
<name>A0A1C1CYM5_9EURO</name>
<evidence type="ECO:0000313" key="1">
    <source>
        <dbReference type="EMBL" id="OCT53576.1"/>
    </source>
</evidence>
<dbReference type="EMBL" id="LGRB01000008">
    <property type="protein sequence ID" value="OCT53576.1"/>
    <property type="molecule type" value="Genomic_DNA"/>
</dbReference>
<reference evidence="2" key="1">
    <citation type="submission" date="2015-07" db="EMBL/GenBank/DDBJ databases">
        <authorList>
            <person name="Teixeira M.M."/>
            <person name="Souza R.C."/>
            <person name="Almeida L.G."/>
            <person name="Vicente V.A."/>
            <person name="de Hoog S."/>
            <person name="Bocca A.L."/>
            <person name="de Almeida S.R."/>
            <person name="Vasconcelos A.T."/>
            <person name="Felipe M.S."/>
        </authorList>
    </citation>
    <scope>NUCLEOTIDE SEQUENCE [LARGE SCALE GENOMIC DNA]</scope>
    <source>
        <strain evidence="2">KSF</strain>
    </source>
</reference>